<dbReference type="GO" id="GO:0030288">
    <property type="term" value="C:outer membrane-bounded periplasmic space"/>
    <property type="evidence" value="ECO:0007669"/>
    <property type="project" value="TreeGrafter"/>
</dbReference>
<dbReference type="PROSITE" id="PS50983">
    <property type="entry name" value="FE_B12_PBP"/>
    <property type="match status" value="1"/>
</dbReference>
<feature type="region of interest" description="Disordered" evidence="5">
    <location>
        <begin position="28"/>
        <end position="55"/>
    </location>
</feature>
<dbReference type="Gene3D" id="3.40.50.1980">
    <property type="entry name" value="Nitrogenase molybdenum iron protein domain"/>
    <property type="match status" value="2"/>
</dbReference>
<dbReference type="AlphaFoldDB" id="A0A3D9V3F6"/>
<proteinExistence type="inferred from homology"/>
<keyword evidence="3" id="KW-0813">Transport</keyword>
<organism evidence="8 9">
    <name type="scientific">Calidifontibacter indicus</name>
    <dbReference type="NCBI Taxonomy" id="419650"/>
    <lineage>
        <taxon>Bacteria</taxon>
        <taxon>Bacillati</taxon>
        <taxon>Actinomycetota</taxon>
        <taxon>Actinomycetes</taxon>
        <taxon>Micrococcales</taxon>
        <taxon>Dermacoccaceae</taxon>
        <taxon>Calidifontibacter</taxon>
    </lineage>
</organism>
<reference evidence="8 9" key="1">
    <citation type="submission" date="2018-08" db="EMBL/GenBank/DDBJ databases">
        <title>Sequencing the genomes of 1000 actinobacteria strains.</title>
        <authorList>
            <person name="Klenk H.-P."/>
        </authorList>
    </citation>
    <scope>NUCLEOTIDE SEQUENCE [LARGE SCALE GENOMIC DNA]</scope>
    <source>
        <strain evidence="8 9">DSM 22967</strain>
    </source>
</reference>
<evidence type="ECO:0000313" key="9">
    <source>
        <dbReference type="Proteomes" id="UP000256253"/>
    </source>
</evidence>
<feature type="compositionally biased region" description="Low complexity" evidence="5">
    <location>
        <begin position="28"/>
        <end position="53"/>
    </location>
</feature>
<evidence type="ECO:0000256" key="6">
    <source>
        <dbReference type="SAM" id="SignalP"/>
    </source>
</evidence>
<evidence type="ECO:0000256" key="2">
    <source>
        <dbReference type="ARBA" id="ARBA00008814"/>
    </source>
</evidence>
<dbReference type="EMBL" id="QTUA01000001">
    <property type="protein sequence ID" value="REF31681.1"/>
    <property type="molecule type" value="Genomic_DNA"/>
</dbReference>
<name>A0A3D9V3F6_9MICO</name>
<comment type="caution">
    <text evidence="8">The sequence shown here is derived from an EMBL/GenBank/DDBJ whole genome shotgun (WGS) entry which is preliminary data.</text>
</comment>
<evidence type="ECO:0000256" key="3">
    <source>
        <dbReference type="ARBA" id="ARBA00022448"/>
    </source>
</evidence>
<evidence type="ECO:0000256" key="1">
    <source>
        <dbReference type="ARBA" id="ARBA00004196"/>
    </source>
</evidence>
<gene>
    <name evidence="8" type="ORF">DFJ65_2755</name>
</gene>
<evidence type="ECO:0000259" key="7">
    <source>
        <dbReference type="PROSITE" id="PS50983"/>
    </source>
</evidence>
<evidence type="ECO:0000256" key="5">
    <source>
        <dbReference type="SAM" id="MobiDB-lite"/>
    </source>
</evidence>
<dbReference type="OrthoDB" id="6495095at2"/>
<evidence type="ECO:0000256" key="4">
    <source>
        <dbReference type="ARBA" id="ARBA00022729"/>
    </source>
</evidence>
<dbReference type="GO" id="GO:1901678">
    <property type="term" value="P:iron coordination entity transport"/>
    <property type="evidence" value="ECO:0007669"/>
    <property type="project" value="UniProtKB-ARBA"/>
</dbReference>
<dbReference type="InterPro" id="IPR002491">
    <property type="entry name" value="ABC_transptr_periplasmic_BD"/>
</dbReference>
<feature type="signal peptide" evidence="6">
    <location>
        <begin position="1"/>
        <end position="19"/>
    </location>
</feature>
<dbReference type="Pfam" id="PF01497">
    <property type="entry name" value="Peripla_BP_2"/>
    <property type="match status" value="1"/>
</dbReference>
<dbReference type="PROSITE" id="PS51257">
    <property type="entry name" value="PROKAR_LIPOPROTEIN"/>
    <property type="match status" value="1"/>
</dbReference>
<keyword evidence="9" id="KW-1185">Reference proteome</keyword>
<dbReference type="PANTHER" id="PTHR30532:SF28">
    <property type="entry name" value="PETROBACTIN-BINDING PROTEIN YCLQ"/>
    <property type="match status" value="1"/>
</dbReference>
<comment type="subcellular location">
    <subcellularLocation>
        <location evidence="1">Cell envelope</location>
    </subcellularLocation>
</comment>
<keyword evidence="4 6" id="KW-0732">Signal</keyword>
<dbReference type="Proteomes" id="UP000256253">
    <property type="component" value="Unassembled WGS sequence"/>
</dbReference>
<comment type="similarity">
    <text evidence="2">Belongs to the bacterial solute-binding protein 8 family.</text>
</comment>
<dbReference type="RefSeq" id="WP_115923485.1">
    <property type="nucleotide sequence ID" value="NZ_QTUA01000001.1"/>
</dbReference>
<accession>A0A3D9V3F6</accession>
<protein>
    <submittedName>
        <fullName evidence="8">Iron complex transport system substrate-binding protein</fullName>
    </submittedName>
</protein>
<dbReference type="InterPro" id="IPR051313">
    <property type="entry name" value="Bact_iron-sidero_bind"/>
</dbReference>
<evidence type="ECO:0000313" key="8">
    <source>
        <dbReference type="EMBL" id="REF31681.1"/>
    </source>
</evidence>
<feature type="domain" description="Fe/B12 periplasmic-binding" evidence="7">
    <location>
        <begin position="73"/>
        <end position="338"/>
    </location>
</feature>
<sequence length="338" mass="35002">MPVALARPTRTVALTAALALGLAACGSSDSSNSSSTSNGSSASTSGAAAQATGPVTVKDAQGRSVKVAANPGKVVVLDWSVARSLTQLGVPIAALPKASGELPADMAALKSVKTVGTLFEPDYEAIAELEPDLIIIGGRSGNAKVLKEMTKISPNVIDMSVREDDATKHLSAVSDQYKTLASIWGKSSQADTHLASMNKAIGDVRTKATNAGGTTMFVQVSGSKVGAYGPGSRFGTVWTDFGFKPVNAPLKSDGGHGDEINQEFFLKYNPSRVLVLDRSRTIGESAKPALDVLNSGLVNKTDAAKNKKISTVDGFSWYLATDTPLSYIAAANDLAKVL</sequence>
<dbReference type="PANTHER" id="PTHR30532">
    <property type="entry name" value="IRON III DICITRATE-BINDING PERIPLASMIC PROTEIN"/>
    <property type="match status" value="1"/>
</dbReference>
<dbReference type="SUPFAM" id="SSF53807">
    <property type="entry name" value="Helical backbone' metal receptor"/>
    <property type="match status" value="1"/>
</dbReference>
<feature type="chain" id="PRO_5038598924" evidence="6">
    <location>
        <begin position="20"/>
        <end position="338"/>
    </location>
</feature>